<protein>
    <submittedName>
        <fullName evidence="6">Inner membrane protein</fullName>
    </submittedName>
</protein>
<name>Q0FNE7_SALBH</name>
<dbReference type="GO" id="GO:0016020">
    <property type="term" value="C:membrane"/>
    <property type="evidence" value="ECO:0007669"/>
    <property type="project" value="UniProtKB-SubCell"/>
</dbReference>
<evidence type="ECO:0000313" key="7">
    <source>
        <dbReference type="Proteomes" id="UP000006230"/>
    </source>
</evidence>
<dbReference type="Pfam" id="PF01124">
    <property type="entry name" value="MAPEG"/>
    <property type="match status" value="1"/>
</dbReference>
<evidence type="ECO:0000256" key="2">
    <source>
        <dbReference type="ARBA" id="ARBA00022692"/>
    </source>
</evidence>
<keyword evidence="2 5" id="KW-0812">Transmembrane</keyword>
<gene>
    <name evidence="6" type="ORF">R2601_10849</name>
</gene>
<reference evidence="6 7" key="1">
    <citation type="journal article" date="2010" name="J. Bacteriol.">
        <title>Genome sequences of Pelagibaca bermudensis HTCC2601T and Maritimibacter alkaliphilus HTCC2654T, the type strains of two marine Roseobacter genera.</title>
        <authorList>
            <person name="Thrash J.C."/>
            <person name="Cho J.C."/>
            <person name="Ferriera S."/>
            <person name="Johnson J."/>
            <person name="Vergin K.L."/>
            <person name="Giovannoni S.J."/>
        </authorList>
    </citation>
    <scope>NUCLEOTIDE SEQUENCE [LARGE SCALE GENOMIC DNA]</scope>
    <source>
        <strain evidence="7">DSM 26914 / JCM 13377 / KCTC 12554 / HTCC2601</strain>
    </source>
</reference>
<dbReference type="RefSeq" id="WP_007793481.1">
    <property type="nucleotide sequence ID" value="NZ_DS022276.1"/>
</dbReference>
<keyword evidence="4 5" id="KW-0472">Membrane</keyword>
<feature type="transmembrane region" description="Helical" evidence="5">
    <location>
        <begin position="59"/>
        <end position="76"/>
    </location>
</feature>
<evidence type="ECO:0000256" key="5">
    <source>
        <dbReference type="SAM" id="Phobius"/>
    </source>
</evidence>
<evidence type="ECO:0000256" key="3">
    <source>
        <dbReference type="ARBA" id="ARBA00022989"/>
    </source>
</evidence>
<organism evidence="6 7">
    <name type="scientific">Salipiger bermudensis (strain DSM 26914 / JCM 13377 / KCTC 12554 / HTCC2601)</name>
    <name type="common">Pelagibaca bermudensis</name>
    <dbReference type="NCBI Taxonomy" id="314265"/>
    <lineage>
        <taxon>Bacteria</taxon>
        <taxon>Pseudomonadati</taxon>
        <taxon>Pseudomonadota</taxon>
        <taxon>Alphaproteobacteria</taxon>
        <taxon>Rhodobacterales</taxon>
        <taxon>Roseobacteraceae</taxon>
        <taxon>Salipiger</taxon>
    </lineage>
</organism>
<keyword evidence="7" id="KW-1185">Reference proteome</keyword>
<dbReference type="EMBL" id="AATQ01000022">
    <property type="protein sequence ID" value="EAU45797.1"/>
    <property type="molecule type" value="Genomic_DNA"/>
</dbReference>
<feature type="transmembrane region" description="Helical" evidence="5">
    <location>
        <begin position="83"/>
        <end position="104"/>
    </location>
</feature>
<dbReference type="InterPro" id="IPR001129">
    <property type="entry name" value="Membr-assoc_MAPEG"/>
</dbReference>
<dbReference type="eggNOG" id="COG3686">
    <property type="taxonomic scope" value="Bacteria"/>
</dbReference>
<dbReference type="STRING" id="314265.R2601_10849"/>
<dbReference type="Proteomes" id="UP000006230">
    <property type="component" value="Unassembled WGS sequence"/>
</dbReference>
<dbReference type="Gene3D" id="1.20.120.550">
    <property type="entry name" value="Membrane associated eicosanoid/glutathione metabolism-like domain"/>
    <property type="match status" value="1"/>
</dbReference>
<dbReference type="InterPro" id="IPR023352">
    <property type="entry name" value="MAPEG-like_dom_sf"/>
</dbReference>
<dbReference type="AlphaFoldDB" id="Q0FNE7"/>
<dbReference type="SUPFAM" id="SSF161084">
    <property type="entry name" value="MAPEG domain-like"/>
    <property type="match status" value="1"/>
</dbReference>
<evidence type="ECO:0000313" key="6">
    <source>
        <dbReference type="EMBL" id="EAU45797.1"/>
    </source>
</evidence>
<dbReference type="PANTHER" id="PTHR35371">
    <property type="entry name" value="INNER MEMBRANE PROTEIN"/>
    <property type="match status" value="1"/>
</dbReference>
<comment type="subcellular location">
    <subcellularLocation>
        <location evidence="1">Membrane</location>
    </subcellularLocation>
</comment>
<proteinExistence type="predicted"/>
<sequence>MTPELTALVLAALLQIAQFALFSVLAQRQVGPKYAASPRDTPRQLTGYAGRAQRAMNNHFEGLILFTIAVVAVTYADQTSALTLLCALAYLGARLLYIPAYLFGWAPWRSLIWVVGLVATAVMLVAALF</sequence>
<evidence type="ECO:0000256" key="1">
    <source>
        <dbReference type="ARBA" id="ARBA00004370"/>
    </source>
</evidence>
<comment type="caution">
    <text evidence="6">The sequence shown here is derived from an EMBL/GenBank/DDBJ whole genome shotgun (WGS) entry which is preliminary data.</text>
</comment>
<keyword evidence="3 5" id="KW-1133">Transmembrane helix</keyword>
<feature type="transmembrane region" description="Helical" evidence="5">
    <location>
        <begin position="110"/>
        <end position="128"/>
    </location>
</feature>
<dbReference type="OrthoDB" id="7743618at2"/>
<evidence type="ECO:0000256" key="4">
    <source>
        <dbReference type="ARBA" id="ARBA00023136"/>
    </source>
</evidence>
<dbReference type="PANTHER" id="PTHR35371:SF1">
    <property type="entry name" value="BLR7753 PROTEIN"/>
    <property type="match status" value="1"/>
</dbReference>
<accession>Q0FNE7</accession>
<dbReference type="HOGENOM" id="CLU_110778_1_0_5"/>